<accession>A0ABV5U8F8</accession>
<name>A0ABV5U8F8_9PSEU</name>
<evidence type="ECO:0008006" key="3">
    <source>
        <dbReference type="Google" id="ProtNLM"/>
    </source>
</evidence>
<sequence length="72" mass="8194">MKRVPAALAVLLLHQEADARALDGDTEGAARLRIKPPTLRKWVERGHITRGDGGYDLREILTYLEQREQQET</sequence>
<organism evidence="1 2">
    <name type="scientific">Amycolatopsis plumensis</name>
    <dbReference type="NCBI Taxonomy" id="236508"/>
    <lineage>
        <taxon>Bacteria</taxon>
        <taxon>Bacillati</taxon>
        <taxon>Actinomycetota</taxon>
        <taxon>Actinomycetes</taxon>
        <taxon>Pseudonocardiales</taxon>
        <taxon>Pseudonocardiaceae</taxon>
        <taxon>Amycolatopsis</taxon>
    </lineage>
</organism>
<gene>
    <name evidence="1" type="ORF">ACFFTO_26210</name>
</gene>
<dbReference type="RefSeq" id="WP_378198464.1">
    <property type="nucleotide sequence ID" value="NZ_JBHMBK010000021.1"/>
</dbReference>
<evidence type="ECO:0000313" key="2">
    <source>
        <dbReference type="Proteomes" id="UP001589535"/>
    </source>
</evidence>
<reference evidence="1 2" key="1">
    <citation type="submission" date="2024-09" db="EMBL/GenBank/DDBJ databases">
        <authorList>
            <person name="Sun Q."/>
            <person name="Mori K."/>
        </authorList>
    </citation>
    <scope>NUCLEOTIDE SEQUENCE [LARGE SCALE GENOMIC DNA]</scope>
    <source>
        <strain evidence="1 2">JCM 13852</strain>
    </source>
</reference>
<keyword evidence="2" id="KW-1185">Reference proteome</keyword>
<comment type="caution">
    <text evidence="1">The sequence shown here is derived from an EMBL/GenBank/DDBJ whole genome shotgun (WGS) entry which is preliminary data.</text>
</comment>
<proteinExistence type="predicted"/>
<dbReference type="Proteomes" id="UP001589535">
    <property type="component" value="Unassembled WGS sequence"/>
</dbReference>
<dbReference type="EMBL" id="JBHMBK010000021">
    <property type="protein sequence ID" value="MFB9687688.1"/>
    <property type="molecule type" value="Genomic_DNA"/>
</dbReference>
<evidence type="ECO:0000313" key="1">
    <source>
        <dbReference type="EMBL" id="MFB9687688.1"/>
    </source>
</evidence>
<protein>
    <recommendedName>
        <fullName evidence="3">Helix-turn-helix domain-containing protein</fullName>
    </recommendedName>
</protein>